<evidence type="ECO:0000313" key="1">
    <source>
        <dbReference type="EMBL" id="CAG8973155.1"/>
    </source>
</evidence>
<accession>A0A9N9PYT8</accession>
<dbReference type="AlphaFoldDB" id="A0A9N9PYT8"/>
<name>A0A9N9PYT8_9HELO</name>
<dbReference type="OrthoDB" id="3366823at2759"/>
<dbReference type="EMBL" id="CAJVRM010000064">
    <property type="protein sequence ID" value="CAG8973155.1"/>
    <property type="molecule type" value="Genomic_DNA"/>
</dbReference>
<sequence>MGTKPPAPIIADDVIRYINQIVEMAQLIVDYVQPEDAVFLQWFGSATTLKIEVNAAFEQDDPDIKYHHVENPGAEYLNKNNGQSPMIKLFQLWRKLYPLLETPLIIPSRDINDLNAMLYTRQGLILHELFHFVGDTNIYDPVMPGGKDLPGFEDGSIVDIPVYEAARVNEDRNFMRENLEKAKTEDLTSIYAYGVEACLVLPQLTAGPLYATHNADSYTAFTFAVFTGWNLDQNWVPTYGPYIAQYQRAAKRDPLANTRPPFRDMGRDSAIVYEWWSALDRV</sequence>
<reference evidence="1" key="1">
    <citation type="submission" date="2021-07" db="EMBL/GenBank/DDBJ databases">
        <authorList>
            <person name="Durling M."/>
        </authorList>
    </citation>
    <scope>NUCLEOTIDE SEQUENCE</scope>
</reference>
<dbReference type="Proteomes" id="UP000701801">
    <property type="component" value="Unassembled WGS sequence"/>
</dbReference>
<protein>
    <submittedName>
        <fullName evidence="1">Uncharacterized protein</fullName>
    </submittedName>
</protein>
<organism evidence="1 2">
    <name type="scientific">Hymenoscyphus albidus</name>
    <dbReference type="NCBI Taxonomy" id="595503"/>
    <lineage>
        <taxon>Eukaryota</taxon>
        <taxon>Fungi</taxon>
        <taxon>Dikarya</taxon>
        <taxon>Ascomycota</taxon>
        <taxon>Pezizomycotina</taxon>
        <taxon>Leotiomycetes</taxon>
        <taxon>Helotiales</taxon>
        <taxon>Helotiaceae</taxon>
        <taxon>Hymenoscyphus</taxon>
    </lineage>
</organism>
<evidence type="ECO:0000313" key="2">
    <source>
        <dbReference type="Proteomes" id="UP000701801"/>
    </source>
</evidence>
<comment type="caution">
    <text evidence="1">The sequence shown here is derived from an EMBL/GenBank/DDBJ whole genome shotgun (WGS) entry which is preliminary data.</text>
</comment>
<dbReference type="GO" id="GO:0008237">
    <property type="term" value="F:metallopeptidase activity"/>
    <property type="evidence" value="ECO:0007669"/>
    <property type="project" value="InterPro"/>
</dbReference>
<proteinExistence type="predicted"/>
<dbReference type="Gene3D" id="3.40.390.10">
    <property type="entry name" value="Collagenase (Catalytic Domain)"/>
    <property type="match status" value="1"/>
</dbReference>
<keyword evidence="2" id="KW-1185">Reference proteome</keyword>
<gene>
    <name evidence="1" type="ORF">HYALB_00008686</name>
</gene>
<dbReference type="InterPro" id="IPR024079">
    <property type="entry name" value="MetalloPept_cat_dom_sf"/>
</dbReference>